<organism evidence="2 3">
    <name type="scientific">Chryseobacterium camelliae</name>
    <dbReference type="NCBI Taxonomy" id="1265445"/>
    <lineage>
        <taxon>Bacteria</taxon>
        <taxon>Pseudomonadati</taxon>
        <taxon>Bacteroidota</taxon>
        <taxon>Flavobacteriia</taxon>
        <taxon>Flavobacteriales</taxon>
        <taxon>Weeksellaceae</taxon>
        <taxon>Chryseobacterium group</taxon>
        <taxon>Chryseobacterium</taxon>
    </lineage>
</organism>
<sequence length="249" mass="27335">MKKQILSLAILASIAVSAQIYTPTGSITGTTINPSSGNIAIGHNNPLRKLHIANGDMYIDGAAVINFGDDARFTVSNTTIPTLSTPNYSMGQYGIAAPSTLSSAELWVSGNDGVRFFTRALPRMTILNNGNIGIGSLNPDSQLTVKGLIHAEEVKVDLNVPADYVFQKYYTGISTLKPEYKMPTLEYIEEFTKKNNHLPNIPSAKEIKENGMNTGEMINLLLQKIEELTLYTIEQNKRIKELESKITKK</sequence>
<reference evidence="2 3" key="1">
    <citation type="submission" date="2023-01" db="EMBL/GenBank/DDBJ databases">
        <title>Complete genome of Chryseobacterium camelliae VAN22-5A.</title>
        <authorList>
            <person name="Zong G."/>
            <person name="Cao G."/>
        </authorList>
    </citation>
    <scope>NUCLEOTIDE SEQUENCE [LARGE SCALE GENOMIC DNA]</scope>
    <source>
        <strain evidence="2 3">VAN22-5A</strain>
    </source>
</reference>
<protein>
    <recommendedName>
        <fullName evidence="4">BZIP transcription factor</fullName>
    </recommendedName>
</protein>
<feature type="signal peptide" evidence="1">
    <location>
        <begin position="1"/>
        <end position="18"/>
    </location>
</feature>
<evidence type="ECO:0000256" key="1">
    <source>
        <dbReference type="SAM" id="SignalP"/>
    </source>
</evidence>
<evidence type="ECO:0008006" key="4">
    <source>
        <dbReference type="Google" id="ProtNLM"/>
    </source>
</evidence>
<keyword evidence="1" id="KW-0732">Signal</keyword>
<gene>
    <name evidence="2" type="ORF">PFY12_10650</name>
</gene>
<proteinExistence type="predicted"/>
<evidence type="ECO:0000313" key="3">
    <source>
        <dbReference type="Proteomes" id="UP001210978"/>
    </source>
</evidence>
<evidence type="ECO:0000313" key="2">
    <source>
        <dbReference type="EMBL" id="WBV59515.1"/>
    </source>
</evidence>
<accession>A0ABY7QIR5</accession>
<name>A0ABY7QIR5_9FLAO</name>
<dbReference type="RefSeq" id="WP_271147902.1">
    <property type="nucleotide sequence ID" value="NZ_CP115859.1"/>
</dbReference>
<dbReference type="EMBL" id="CP115859">
    <property type="protein sequence ID" value="WBV59515.1"/>
    <property type="molecule type" value="Genomic_DNA"/>
</dbReference>
<feature type="chain" id="PRO_5045386991" description="BZIP transcription factor" evidence="1">
    <location>
        <begin position="19"/>
        <end position="249"/>
    </location>
</feature>
<dbReference type="Proteomes" id="UP001210978">
    <property type="component" value="Chromosome"/>
</dbReference>
<keyword evidence="3" id="KW-1185">Reference proteome</keyword>